<dbReference type="InterPro" id="IPR036188">
    <property type="entry name" value="FAD/NAD-bd_sf"/>
</dbReference>
<evidence type="ECO:0000256" key="5">
    <source>
        <dbReference type="PIRSR" id="PIRSR000137-2"/>
    </source>
</evidence>
<keyword evidence="4 5" id="KW-0274">FAD</keyword>
<reference evidence="8" key="1">
    <citation type="submission" date="2023-10" db="EMBL/GenBank/DDBJ databases">
        <title>Genome assemblies of two species of porcelain crab, Petrolisthes cinctipes and Petrolisthes manimaculis (Anomura: Porcellanidae).</title>
        <authorList>
            <person name="Angst P."/>
        </authorList>
    </citation>
    <scope>NUCLEOTIDE SEQUENCE</scope>
    <source>
        <strain evidence="8">PB745_01</strain>
        <tissue evidence="8">Gill</tissue>
    </source>
</reference>
<keyword evidence="3" id="KW-0285">Flavoprotein</keyword>
<dbReference type="Gene3D" id="3.30.560.10">
    <property type="entry name" value="Glucose Oxidase, domain 3"/>
    <property type="match status" value="1"/>
</dbReference>
<gene>
    <name evidence="8" type="ORF">Pcinc_010063</name>
</gene>
<dbReference type="PANTHER" id="PTHR11552:SF147">
    <property type="entry name" value="CHOLINE DEHYDROGENASE, MITOCHONDRIAL"/>
    <property type="match status" value="1"/>
</dbReference>
<keyword evidence="6" id="KW-0812">Transmembrane</keyword>
<dbReference type="GO" id="GO:0016614">
    <property type="term" value="F:oxidoreductase activity, acting on CH-OH group of donors"/>
    <property type="evidence" value="ECO:0007669"/>
    <property type="project" value="InterPro"/>
</dbReference>
<dbReference type="PANTHER" id="PTHR11552">
    <property type="entry name" value="GLUCOSE-METHANOL-CHOLINE GMC OXIDOREDUCTASE"/>
    <property type="match status" value="1"/>
</dbReference>
<dbReference type="Pfam" id="PF05199">
    <property type="entry name" value="GMC_oxred_C"/>
    <property type="match status" value="1"/>
</dbReference>
<dbReference type="InterPro" id="IPR000172">
    <property type="entry name" value="GMC_OxRdtase_N"/>
</dbReference>
<dbReference type="AlphaFoldDB" id="A0AAE1G654"/>
<name>A0AAE1G654_PETCI</name>
<dbReference type="PIRSF" id="PIRSF000137">
    <property type="entry name" value="Alcohol_oxidase"/>
    <property type="match status" value="1"/>
</dbReference>
<evidence type="ECO:0000256" key="4">
    <source>
        <dbReference type="ARBA" id="ARBA00022827"/>
    </source>
</evidence>
<feature type="transmembrane region" description="Helical" evidence="6">
    <location>
        <begin position="12"/>
        <end position="33"/>
    </location>
</feature>
<keyword evidence="6" id="KW-0472">Membrane</keyword>
<evidence type="ECO:0000256" key="3">
    <source>
        <dbReference type="ARBA" id="ARBA00022630"/>
    </source>
</evidence>
<evidence type="ECO:0000256" key="6">
    <source>
        <dbReference type="SAM" id="Phobius"/>
    </source>
</evidence>
<protein>
    <recommendedName>
        <fullName evidence="7">Glucose-methanol-choline oxidoreductase N-terminal domain-containing protein</fullName>
    </recommendedName>
</protein>
<evidence type="ECO:0000313" key="9">
    <source>
        <dbReference type="Proteomes" id="UP001286313"/>
    </source>
</evidence>
<dbReference type="InterPro" id="IPR007867">
    <property type="entry name" value="GMC_OxRtase_C"/>
</dbReference>
<dbReference type="GO" id="GO:0050660">
    <property type="term" value="F:flavin adenine dinucleotide binding"/>
    <property type="evidence" value="ECO:0007669"/>
    <property type="project" value="InterPro"/>
</dbReference>
<dbReference type="Gene3D" id="3.50.50.60">
    <property type="entry name" value="FAD/NAD(P)-binding domain"/>
    <property type="match status" value="1"/>
</dbReference>
<accession>A0AAE1G654</accession>
<dbReference type="PROSITE" id="PS00624">
    <property type="entry name" value="GMC_OXRED_2"/>
    <property type="match status" value="1"/>
</dbReference>
<proteinExistence type="inferred from homology"/>
<comment type="caution">
    <text evidence="8">The sequence shown here is derived from an EMBL/GenBank/DDBJ whole genome shotgun (WGS) entry which is preliminary data.</text>
</comment>
<dbReference type="SUPFAM" id="SSF54373">
    <property type="entry name" value="FAD-linked reductases, C-terminal domain"/>
    <property type="match status" value="1"/>
</dbReference>
<comment type="similarity">
    <text evidence="2">Belongs to the GMC oxidoreductase family.</text>
</comment>
<feature type="domain" description="Glucose-methanol-choline oxidoreductase N-terminal" evidence="7">
    <location>
        <begin position="305"/>
        <end position="319"/>
    </location>
</feature>
<dbReference type="InterPro" id="IPR012132">
    <property type="entry name" value="GMC_OxRdtase"/>
</dbReference>
<feature type="binding site" evidence="5">
    <location>
        <position position="270"/>
    </location>
    <ligand>
        <name>FAD</name>
        <dbReference type="ChEBI" id="CHEBI:57692"/>
    </ligand>
</feature>
<evidence type="ECO:0000313" key="8">
    <source>
        <dbReference type="EMBL" id="KAK3885751.1"/>
    </source>
</evidence>
<organism evidence="8 9">
    <name type="scientific">Petrolisthes cinctipes</name>
    <name type="common">Flat porcelain crab</name>
    <dbReference type="NCBI Taxonomy" id="88211"/>
    <lineage>
        <taxon>Eukaryota</taxon>
        <taxon>Metazoa</taxon>
        <taxon>Ecdysozoa</taxon>
        <taxon>Arthropoda</taxon>
        <taxon>Crustacea</taxon>
        <taxon>Multicrustacea</taxon>
        <taxon>Malacostraca</taxon>
        <taxon>Eumalacostraca</taxon>
        <taxon>Eucarida</taxon>
        <taxon>Decapoda</taxon>
        <taxon>Pleocyemata</taxon>
        <taxon>Anomura</taxon>
        <taxon>Galatheoidea</taxon>
        <taxon>Porcellanidae</taxon>
        <taxon>Petrolisthes</taxon>
    </lineage>
</organism>
<dbReference type="EMBL" id="JAWQEG010000772">
    <property type="protein sequence ID" value="KAK3885751.1"/>
    <property type="molecule type" value="Genomic_DNA"/>
</dbReference>
<sequence>MSLVNLNQLRDTLLGAGTNTLIPFLQLFLLVLFPDAGPGSFPLPRSLYSHYDFIIVGGGTAGCVLAGRLSEVAEWRVLLLEAGGEPTLETKVPGLSPISYIPGYSQDWGYATVPQKYSSQNFANRAARQPQGRVLGGGSTVNAMYHVRGNRRDFDHWASLGNPGWDYLSVLPYFIKSEDYRGDPGDTAAYHGKGGPIGVTPAPITPLTEAFMQGGRELGYTVLDYNGPEQLGFSQASFSILKGVRSSTADGYLRPAASRPNLHIMHGALVHKVLFTGKRATGVQFQHKGKVMTAQARREVIMSAGSVASPKLLMLSGVGPRHHLLNHQVDVVVDLPGVGQNVHDHVEVLGLSWTTPHLISTTGFRELFTKDTQDKYRTERKGPLATAPFNFLNAWVKVSPEDDPLWPDIQLFFNSATIAFDVGFLSPALWGLDKKRFFEYMSDIYGLEGFSIRPILVRPRSRGTITLKSNDPRDAPYIDPQLLTHKYDVDTLVAGVKFALALGNTSRFMNNYQAKFFDKPLPSCAGEVYGSDRYWTCYVRHMSTTFYHLTGSCKMSPVSDPYGVVDHKLRVRGVEGLRVIDASIMPAVTNGNTNAPTIMIAEKGSDIIKQDWASY</sequence>
<dbReference type="Pfam" id="PF00732">
    <property type="entry name" value="GMC_oxred_N"/>
    <property type="match status" value="1"/>
</dbReference>
<comment type="cofactor">
    <cofactor evidence="1 5">
        <name>FAD</name>
        <dbReference type="ChEBI" id="CHEBI:57692"/>
    </cofactor>
</comment>
<feature type="binding site" evidence="5">
    <location>
        <position position="134"/>
    </location>
    <ligand>
        <name>FAD</name>
        <dbReference type="ChEBI" id="CHEBI:57692"/>
    </ligand>
</feature>
<dbReference type="SUPFAM" id="SSF51905">
    <property type="entry name" value="FAD/NAD(P)-binding domain"/>
    <property type="match status" value="1"/>
</dbReference>
<evidence type="ECO:0000256" key="2">
    <source>
        <dbReference type="ARBA" id="ARBA00010790"/>
    </source>
</evidence>
<evidence type="ECO:0000259" key="7">
    <source>
        <dbReference type="PROSITE" id="PS00624"/>
    </source>
</evidence>
<keyword evidence="9" id="KW-1185">Reference proteome</keyword>
<dbReference type="Proteomes" id="UP001286313">
    <property type="component" value="Unassembled WGS sequence"/>
</dbReference>
<keyword evidence="6" id="KW-1133">Transmembrane helix</keyword>
<evidence type="ECO:0000256" key="1">
    <source>
        <dbReference type="ARBA" id="ARBA00001974"/>
    </source>
</evidence>